<dbReference type="RefSeq" id="WP_129992596.1">
    <property type="nucleotide sequence ID" value="NZ_QOHL01000008.1"/>
</dbReference>
<dbReference type="AlphaFoldDB" id="A0A4Q6I6G7"/>
<protein>
    <submittedName>
        <fullName evidence="1">Uncharacterized protein</fullName>
    </submittedName>
</protein>
<dbReference type="Proteomes" id="UP000293377">
    <property type="component" value="Unassembled WGS sequence"/>
</dbReference>
<name>A0A4Q6I6G7_9RICK</name>
<organism evidence="1 2">
    <name type="scientific">Ehrlichia minasensis</name>
    <dbReference type="NCBI Taxonomy" id="1242993"/>
    <lineage>
        <taxon>Bacteria</taxon>
        <taxon>Pseudomonadati</taxon>
        <taxon>Pseudomonadota</taxon>
        <taxon>Alphaproteobacteria</taxon>
        <taxon>Rickettsiales</taxon>
        <taxon>Anaplasmataceae</taxon>
        <taxon>Ehrlichia</taxon>
    </lineage>
</organism>
<sequence length="116" mass="13740">MTGNFSNKEKAFIQQKKLDEFSYTIDDIMTKYQIKFENKMEDITSNFLMNFQHSLEQELISLIKKIYSNNSQKLNKYLIEQLLNPSSLQSLNQQEKDIIAKIFNKISFSILENLVF</sequence>
<reference evidence="1 2" key="1">
    <citation type="submission" date="2018-06" db="EMBL/GenBank/DDBJ databases">
        <title>Complete Genome Sequence of Ehrlichia minasensis Isolated From Cattle.</title>
        <authorList>
            <person name="Aguiar D.M."/>
            <person name="Araujo J.P.A.Jr."/>
            <person name="Nakazato L."/>
            <person name="Bard E."/>
            <person name="Cabezas-Cruz A."/>
        </authorList>
    </citation>
    <scope>NUCLEOTIDE SEQUENCE [LARGE SCALE GENOMIC DNA]</scope>
    <source>
        <strain evidence="1 2">B11</strain>
    </source>
</reference>
<gene>
    <name evidence="1" type="ORF">DRF75_02420</name>
</gene>
<dbReference type="EMBL" id="QOHL01000008">
    <property type="protein sequence ID" value="RZB12783.1"/>
    <property type="molecule type" value="Genomic_DNA"/>
</dbReference>
<evidence type="ECO:0000313" key="2">
    <source>
        <dbReference type="Proteomes" id="UP000293377"/>
    </source>
</evidence>
<evidence type="ECO:0000313" key="1">
    <source>
        <dbReference type="EMBL" id="RZB12783.1"/>
    </source>
</evidence>
<dbReference type="STRING" id="1242993.ehr_00847"/>
<comment type="caution">
    <text evidence="1">The sequence shown here is derived from an EMBL/GenBank/DDBJ whole genome shotgun (WGS) entry which is preliminary data.</text>
</comment>
<proteinExistence type="predicted"/>
<accession>A0A4Q6I6G7</accession>
<keyword evidence="2" id="KW-1185">Reference proteome</keyword>